<gene>
    <name evidence="7" type="ORF">GCM10007047_31370</name>
</gene>
<sequence>MKLLVLTSSTGGGHDMRARSIKAWAEHASAAEQGIEVEVFQTLESLDGLYKFGVETYNWIQLHCPWLHHAYFNFLEIASMHRKSSAIKGRERFAEVLNRVKPDIIVSTHAHLNHGFFALAKEILGADKVKCVTYCGELFGGYGFSKHWVNPESDGFFGAVQETCDWAKELGMADARNHVGGFMLNPGFWDRSLSEDEKREWIISKLGLDPDKFILVLATGANSANNHLVLLEALAKSRVRPQIVALCGRSQEAFSAVENWGKAHPELPVKPLPYFTEMFNLLQCSSAVVARPGTGTTSESILAGCPIIFNGLGGIMPQEWITVKFMRSHGVDFVMNRPSQLSGLIKPLVDNRKTLAETRAKMVLLRPQQHPLDILRKLVSLSQESR</sequence>
<evidence type="ECO:0000259" key="6">
    <source>
        <dbReference type="Pfam" id="PF06925"/>
    </source>
</evidence>
<comment type="caution">
    <text evidence="7">The sequence shown here is derived from an EMBL/GenBank/DDBJ whole genome shotgun (WGS) entry which is preliminary data.</text>
</comment>
<dbReference type="PANTHER" id="PTHR43025">
    <property type="entry name" value="MONOGALACTOSYLDIACYLGLYCEROL SYNTHASE"/>
    <property type="match status" value="1"/>
</dbReference>
<dbReference type="Proteomes" id="UP000642829">
    <property type="component" value="Unassembled WGS sequence"/>
</dbReference>
<reference evidence="7" key="1">
    <citation type="journal article" date="2014" name="Int. J. Syst. Evol. Microbiol.">
        <title>Complete genome sequence of Corynebacterium casei LMG S-19264T (=DSM 44701T), isolated from a smear-ripened cheese.</title>
        <authorList>
            <consortium name="US DOE Joint Genome Institute (JGI-PGF)"/>
            <person name="Walter F."/>
            <person name="Albersmeier A."/>
            <person name="Kalinowski J."/>
            <person name="Ruckert C."/>
        </authorList>
    </citation>
    <scope>NUCLEOTIDE SEQUENCE</scope>
    <source>
        <strain evidence="7">KCTC 12870</strain>
    </source>
</reference>
<dbReference type="GO" id="GO:0009247">
    <property type="term" value="P:glycolipid biosynthetic process"/>
    <property type="evidence" value="ECO:0007669"/>
    <property type="project" value="InterPro"/>
</dbReference>
<protein>
    <submittedName>
        <fullName evidence="7">Galactosyldiacylglycerol synthase</fullName>
    </submittedName>
</protein>
<dbReference type="InterPro" id="IPR009695">
    <property type="entry name" value="Diacylglyc_glucosyltr_N"/>
</dbReference>
<dbReference type="Pfam" id="PF06925">
    <property type="entry name" value="MGDG_synth"/>
    <property type="match status" value="1"/>
</dbReference>
<evidence type="ECO:0000313" key="8">
    <source>
        <dbReference type="Proteomes" id="UP000642829"/>
    </source>
</evidence>
<dbReference type="GO" id="GO:0016020">
    <property type="term" value="C:membrane"/>
    <property type="evidence" value="ECO:0007669"/>
    <property type="project" value="UniProtKB-SubCell"/>
</dbReference>
<dbReference type="EMBL" id="BMXG01000026">
    <property type="protein sequence ID" value="GHC11761.1"/>
    <property type="molecule type" value="Genomic_DNA"/>
</dbReference>
<keyword evidence="8" id="KW-1185">Reference proteome</keyword>
<accession>A0A8J3DEY7</accession>
<comment type="subcellular location">
    <subcellularLocation>
        <location evidence="1">Membrane</location>
    </subcellularLocation>
</comment>
<dbReference type="RefSeq" id="WP_189516980.1">
    <property type="nucleotide sequence ID" value="NZ_BMXG01000026.1"/>
</dbReference>
<evidence type="ECO:0000256" key="4">
    <source>
        <dbReference type="ARBA" id="ARBA00022679"/>
    </source>
</evidence>
<dbReference type="InterPro" id="IPR050519">
    <property type="entry name" value="Glycosyltransf_28_UgtP"/>
</dbReference>
<name>A0A8J3DEY7_9BACT</name>
<evidence type="ECO:0000313" key="7">
    <source>
        <dbReference type="EMBL" id="GHC11761.1"/>
    </source>
</evidence>
<dbReference type="Gene3D" id="3.40.50.2000">
    <property type="entry name" value="Glycogen Phosphorylase B"/>
    <property type="match status" value="1"/>
</dbReference>
<feature type="domain" description="Glycosyl transferase family 28 C-terminal" evidence="5">
    <location>
        <begin position="224"/>
        <end position="309"/>
    </location>
</feature>
<proteinExistence type="inferred from homology"/>
<comment type="similarity">
    <text evidence="2">Belongs to the glycosyltransferase 28 family.</text>
</comment>
<dbReference type="InterPro" id="IPR007235">
    <property type="entry name" value="Glyco_trans_28_C"/>
</dbReference>
<feature type="domain" description="Diacylglycerol glucosyltransferase N-terminal" evidence="6">
    <location>
        <begin position="17"/>
        <end position="176"/>
    </location>
</feature>
<keyword evidence="4" id="KW-0808">Transferase</keyword>
<dbReference type="SUPFAM" id="SSF53756">
    <property type="entry name" value="UDP-Glycosyltransferase/glycogen phosphorylase"/>
    <property type="match status" value="1"/>
</dbReference>
<evidence type="ECO:0000256" key="1">
    <source>
        <dbReference type="ARBA" id="ARBA00004370"/>
    </source>
</evidence>
<evidence type="ECO:0000256" key="2">
    <source>
        <dbReference type="ARBA" id="ARBA00006962"/>
    </source>
</evidence>
<dbReference type="Pfam" id="PF04101">
    <property type="entry name" value="Glyco_tran_28_C"/>
    <property type="match status" value="1"/>
</dbReference>
<dbReference type="GO" id="GO:0016758">
    <property type="term" value="F:hexosyltransferase activity"/>
    <property type="evidence" value="ECO:0007669"/>
    <property type="project" value="InterPro"/>
</dbReference>
<keyword evidence="3" id="KW-0328">Glycosyltransferase</keyword>
<evidence type="ECO:0000256" key="3">
    <source>
        <dbReference type="ARBA" id="ARBA00022676"/>
    </source>
</evidence>
<reference evidence="7" key="2">
    <citation type="submission" date="2020-09" db="EMBL/GenBank/DDBJ databases">
        <authorList>
            <person name="Sun Q."/>
            <person name="Kim S."/>
        </authorList>
    </citation>
    <scope>NUCLEOTIDE SEQUENCE</scope>
    <source>
        <strain evidence="7">KCTC 12870</strain>
    </source>
</reference>
<organism evidence="7 8">
    <name type="scientific">Cerasicoccus arenae</name>
    <dbReference type="NCBI Taxonomy" id="424488"/>
    <lineage>
        <taxon>Bacteria</taxon>
        <taxon>Pseudomonadati</taxon>
        <taxon>Verrucomicrobiota</taxon>
        <taxon>Opitutia</taxon>
        <taxon>Puniceicoccales</taxon>
        <taxon>Cerasicoccaceae</taxon>
        <taxon>Cerasicoccus</taxon>
    </lineage>
</organism>
<evidence type="ECO:0000259" key="5">
    <source>
        <dbReference type="Pfam" id="PF04101"/>
    </source>
</evidence>
<dbReference type="PANTHER" id="PTHR43025:SF3">
    <property type="entry name" value="MONOGALACTOSYLDIACYLGLYCEROL SYNTHASE 1, CHLOROPLASTIC"/>
    <property type="match status" value="1"/>
</dbReference>
<dbReference type="AlphaFoldDB" id="A0A8J3DEY7"/>